<comment type="caution">
    <text evidence="2">The sequence shown here is derived from an EMBL/GenBank/DDBJ whole genome shotgun (WGS) entry which is preliminary data.</text>
</comment>
<feature type="transmembrane region" description="Helical" evidence="1">
    <location>
        <begin position="119"/>
        <end position="142"/>
    </location>
</feature>
<name>A0ABC8TDS9_9AQUA</name>
<feature type="transmembrane region" description="Helical" evidence="1">
    <location>
        <begin position="39"/>
        <end position="63"/>
    </location>
</feature>
<organism evidence="2 3">
    <name type="scientific">Ilex paraguariensis</name>
    <name type="common">yerba mate</name>
    <dbReference type="NCBI Taxonomy" id="185542"/>
    <lineage>
        <taxon>Eukaryota</taxon>
        <taxon>Viridiplantae</taxon>
        <taxon>Streptophyta</taxon>
        <taxon>Embryophyta</taxon>
        <taxon>Tracheophyta</taxon>
        <taxon>Spermatophyta</taxon>
        <taxon>Magnoliopsida</taxon>
        <taxon>eudicotyledons</taxon>
        <taxon>Gunneridae</taxon>
        <taxon>Pentapetalae</taxon>
        <taxon>asterids</taxon>
        <taxon>campanulids</taxon>
        <taxon>Aquifoliales</taxon>
        <taxon>Aquifoliaceae</taxon>
        <taxon>Ilex</taxon>
    </lineage>
</organism>
<proteinExistence type="predicted"/>
<evidence type="ECO:0000256" key="1">
    <source>
        <dbReference type="SAM" id="Phobius"/>
    </source>
</evidence>
<evidence type="ECO:0000313" key="3">
    <source>
        <dbReference type="Proteomes" id="UP001642360"/>
    </source>
</evidence>
<dbReference type="Proteomes" id="UP001642360">
    <property type="component" value="Unassembled WGS sequence"/>
</dbReference>
<feature type="transmembrane region" description="Helical" evidence="1">
    <location>
        <begin position="75"/>
        <end position="99"/>
    </location>
</feature>
<keyword evidence="1" id="KW-0472">Membrane</keyword>
<reference evidence="2 3" key="1">
    <citation type="submission" date="2024-02" db="EMBL/GenBank/DDBJ databases">
        <authorList>
            <person name="Vignale AGUSTIN F."/>
            <person name="Sosa J E."/>
            <person name="Modenutti C."/>
        </authorList>
    </citation>
    <scope>NUCLEOTIDE SEQUENCE [LARGE SCALE GENOMIC DNA]</scope>
</reference>
<feature type="transmembrane region" description="Helical" evidence="1">
    <location>
        <begin position="149"/>
        <end position="169"/>
    </location>
</feature>
<evidence type="ECO:0000313" key="2">
    <source>
        <dbReference type="EMBL" id="CAK9167585.1"/>
    </source>
</evidence>
<protein>
    <submittedName>
        <fullName evidence="2">Uncharacterized protein</fullName>
    </submittedName>
</protein>
<dbReference type="EMBL" id="CAUOFW020004869">
    <property type="protein sequence ID" value="CAK9167585.1"/>
    <property type="molecule type" value="Genomic_DNA"/>
</dbReference>
<dbReference type="AlphaFoldDB" id="A0ABC8TDS9"/>
<keyword evidence="3" id="KW-1185">Reference proteome</keyword>
<gene>
    <name evidence="2" type="ORF">ILEXP_LOCUS36859</name>
</gene>
<accession>A0ABC8TDS9</accession>
<keyword evidence="1" id="KW-1133">Transmembrane helix</keyword>
<sequence>MVGSCLDWLSPWSAITLKSFYSLVDFVLVGSHLNWLLPWWAFSFMGFCLSLCGLLPWFTFSLVDYSLERILPRSLCSLTLVGFLHGGILPRLAFALVGYNPEEFLFLGGFRLGGLSPQLAFALVGIFLYGLLPQSLWALALVDYSLERFLLSSIALEGFFPLVGTNLGGSSP</sequence>
<keyword evidence="1" id="KW-0812">Transmembrane</keyword>